<dbReference type="EMBL" id="MLCF01000129">
    <property type="protein sequence ID" value="OIV35791.1"/>
    <property type="molecule type" value="Genomic_DNA"/>
</dbReference>
<dbReference type="STRING" id="1428644.BIV57_19670"/>
<evidence type="ECO:0000259" key="1">
    <source>
        <dbReference type="Pfam" id="PF17128"/>
    </source>
</evidence>
<dbReference type="Proteomes" id="UP000243342">
    <property type="component" value="Unassembled WGS sequence"/>
</dbReference>
<sequence>MSTRARLEPADLTLPTAAVGPLDPLPRLRPELDQPYLLDPDSVPAGVRENAERGAVRSIHPYLLQDGYGRDRSPADHPALVLDNGLLRAVFLPGLGGRLWSLTDLRTGTELLYRNPVVQPANLALRNAWLAGGVEWNLGTRGHAPTTCSPLFAAEATAPDGGPAVRMWEYERLRGLVFRIDAWLPEPGAETGGGPALKVRVEVRNPARRPAPLYWWSNIAVPETPDTRVLAPGERAFATGYEGRIGAVPVAAAEDGRDWTYPGRSEYAGDWFFDIPEGTPRPWEAAVEADGTGLLHSSTARLRGRKLFAWGVNAGGRRWAEWLTERGNGPYAEIQGGVAQTQFEHLELPAGAAWRWIETYQPLAADPALTHGADLDAARGAVASALPRAEADAEAACFDAAPARLLHTGSGWGALAGVSTAAAPFPEESLGAEQRPWRELRATGALPDGDGTAAPVSYVTGEEWDGLLAAAPQSWLTHYHRGVLAHTAGRLDAADAHYAASLAERATPWARRGRALLLAERGLLAEAAEEARAAASGAPGLWQLAAEALGLLLEAGLPAAALELVDTLPTEVRERGRVRMLTARAAVEAGELARARKLLEEGFEVPDLREGEVALSRLWTAAFPGEPVPERYDFRMSAG</sequence>
<dbReference type="InterPro" id="IPR011990">
    <property type="entry name" value="TPR-like_helical_dom_sf"/>
</dbReference>
<name>A0A1J7BAR7_9ACTN</name>
<gene>
    <name evidence="2" type="ORF">BIV57_19670</name>
</gene>
<dbReference type="InterPro" id="IPR033396">
    <property type="entry name" value="DUF5107"/>
</dbReference>
<dbReference type="RefSeq" id="WP_071658243.1">
    <property type="nucleotide sequence ID" value="NZ_MLCF01000129.1"/>
</dbReference>
<dbReference type="Pfam" id="PF17128">
    <property type="entry name" value="DUF5107"/>
    <property type="match status" value="1"/>
</dbReference>
<keyword evidence="3" id="KW-1185">Reference proteome</keyword>
<dbReference type="OrthoDB" id="174931at2"/>
<feature type="domain" description="DUF5107" evidence="1">
    <location>
        <begin position="57"/>
        <end position="348"/>
    </location>
</feature>
<evidence type="ECO:0000313" key="3">
    <source>
        <dbReference type="Proteomes" id="UP000243342"/>
    </source>
</evidence>
<evidence type="ECO:0000313" key="2">
    <source>
        <dbReference type="EMBL" id="OIV35791.1"/>
    </source>
</evidence>
<reference evidence="2 3" key="1">
    <citation type="submission" date="2016-10" db="EMBL/GenBank/DDBJ databases">
        <title>Genome sequence of Streptomyces gilvigriseus MUSC 26.</title>
        <authorList>
            <person name="Lee L.-H."/>
            <person name="Ser H.-L."/>
        </authorList>
    </citation>
    <scope>NUCLEOTIDE SEQUENCE [LARGE SCALE GENOMIC DNA]</scope>
    <source>
        <strain evidence="2 3">MUSC 26</strain>
    </source>
</reference>
<comment type="caution">
    <text evidence="2">The sequence shown here is derived from an EMBL/GenBank/DDBJ whole genome shotgun (WGS) entry which is preliminary data.</text>
</comment>
<dbReference type="Gene3D" id="1.25.40.10">
    <property type="entry name" value="Tetratricopeptide repeat domain"/>
    <property type="match status" value="1"/>
</dbReference>
<proteinExistence type="predicted"/>
<dbReference type="AlphaFoldDB" id="A0A1J7BAR7"/>
<protein>
    <recommendedName>
        <fullName evidence="1">DUF5107 domain-containing protein</fullName>
    </recommendedName>
</protein>
<organism evidence="2 3">
    <name type="scientific">Mangrovactinospora gilvigrisea</name>
    <dbReference type="NCBI Taxonomy" id="1428644"/>
    <lineage>
        <taxon>Bacteria</taxon>
        <taxon>Bacillati</taxon>
        <taxon>Actinomycetota</taxon>
        <taxon>Actinomycetes</taxon>
        <taxon>Kitasatosporales</taxon>
        <taxon>Streptomycetaceae</taxon>
        <taxon>Mangrovactinospora</taxon>
    </lineage>
</organism>
<accession>A0A1J7BAR7</accession>